<dbReference type="Pfam" id="PF13271">
    <property type="entry name" value="DUF4062"/>
    <property type="match status" value="1"/>
</dbReference>
<dbReference type="InterPro" id="IPR025139">
    <property type="entry name" value="DUF4062"/>
</dbReference>
<proteinExistence type="predicted"/>
<evidence type="ECO:0000313" key="3">
    <source>
        <dbReference type="Proteomes" id="UP000706031"/>
    </source>
</evidence>
<feature type="domain" description="DUF4062" evidence="1">
    <location>
        <begin position="6"/>
        <end position="88"/>
    </location>
</feature>
<dbReference type="EMBL" id="JACLIC010000020">
    <property type="protein sequence ID" value="MBY0203883.1"/>
    <property type="molecule type" value="Genomic_DNA"/>
</dbReference>
<accession>A0ABS7KI90</accession>
<name>A0ABS7KI90_9BACL</name>
<protein>
    <submittedName>
        <fullName evidence="2">DUF4062 domain-containing protein</fullName>
    </submittedName>
</protein>
<sequence>MEKKLQVFISSTYLDLKEERQKAVEAVLRAGHIPAGMELFTASSKSQWEVIEEWIKESDILMLIFGGKYGSVELDSGKSYTQLEYEFAIKHHIPVFAIVLGEQYLARKKADDYKLEIYEKDVKEPQIVKYEEFKLKVSRNLYKSITNIDQISNEVTLVLHRFMAKDATEYNFRGWVRAQQIEKENVASSINPKLLEKDESLLEKVIFKIENGSFIENIEIIDAYCAYQSEARQDIENLIIFSEEPSSRFYTEGLQELFEVLIKQLKKYNLFLVTHFFTIRGAGSRDGRKYLYPDLNIDLSNANIEAMEKYDGYLSKLNALSRETISFIREFVHQSRIELYQ</sequence>
<dbReference type="RefSeq" id="WP_221788572.1">
    <property type="nucleotide sequence ID" value="NZ_JACLIC010000020.1"/>
</dbReference>
<evidence type="ECO:0000313" key="2">
    <source>
        <dbReference type="EMBL" id="MBY0203883.1"/>
    </source>
</evidence>
<keyword evidence="3" id="KW-1185">Reference proteome</keyword>
<evidence type="ECO:0000259" key="1">
    <source>
        <dbReference type="Pfam" id="PF13271"/>
    </source>
</evidence>
<gene>
    <name evidence="2" type="ORF">H7T88_11725</name>
</gene>
<organism evidence="2 3">
    <name type="scientific">Paenibacillus cucumis</name>
    <name type="common">ex Kampfer et al. 2016</name>
    <dbReference type="NCBI Taxonomy" id="1776858"/>
    <lineage>
        <taxon>Bacteria</taxon>
        <taxon>Bacillati</taxon>
        <taxon>Bacillota</taxon>
        <taxon>Bacilli</taxon>
        <taxon>Bacillales</taxon>
        <taxon>Paenibacillaceae</taxon>
        <taxon>Paenibacillus</taxon>
    </lineage>
</organism>
<comment type="caution">
    <text evidence="2">The sequence shown here is derived from an EMBL/GenBank/DDBJ whole genome shotgun (WGS) entry which is preliminary data.</text>
</comment>
<reference evidence="2 3" key="1">
    <citation type="submission" date="2020-08" db="EMBL/GenBank/DDBJ databases">
        <title>Fungal Genomes of the International Space Station.</title>
        <authorList>
            <person name="Seuylemezian A."/>
            <person name="Singh N.K."/>
            <person name="Wood J."/>
            <person name="Venkateswaran K."/>
        </authorList>
    </citation>
    <scope>NUCLEOTIDE SEQUENCE [LARGE SCALE GENOMIC DNA]</scope>
    <source>
        <strain evidence="2 3">S/N-304-OC-R4</strain>
    </source>
</reference>
<dbReference type="Proteomes" id="UP000706031">
    <property type="component" value="Unassembled WGS sequence"/>
</dbReference>